<dbReference type="AlphaFoldDB" id="A0A7X1E9J0"/>
<comment type="caution">
    <text evidence="2">The sequence shown here is derived from an EMBL/GenBank/DDBJ whole genome shotgun (WGS) entry which is preliminary data.</text>
</comment>
<feature type="transmembrane region" description="Helical" evidence="1">
    <location>
        <begin position="9"/>
        <end position="26"/>
    </location>
</feature>
<proteinExistence type="predicted"/>
<evidence type="ECO:0000313" key="3">
    <source>
        <dbReference type="Proteomes" id="UP000526501"/>
    </source>
</evidence>
<keyword evidence="1" id="KW-0812">Transmembrane</keyword>
<evidence type="ECO:0000313" key="2">
    <source>
        <dbReference type="EMBL" id="MBC2607474.1"/>
    </source>
</evidence>
<feature type="transmembrane region" description="Helical" evidence="1">
    <location>
        <begin position="85"/>
        <end position="106"/>
    </location>
</feature>
<gene>
    <name evidence="2" type="ORF">H5P27_15585</name>
</gene>
<organism evidence="2 3">
    <name type="scientific">Pelagicoccus albus</name>
    <dbReference type="NCBI Taxonomy" id="415222"/>
    <lineage>
        <taxon>Bacteria</taxon>
        <taxon>Pseudomonadati</taxon>
        <taxon>Verrucomicrobiota</taxon>
        <taxon>Opitutia</taxon>
        <taxon>Puniceicoccales</taxon>
        <taxon>Pelagicoccaceae</taxon>
        <taxon>Pelagicoccus</taxon>
    </lineage>
</organism>
<name>A0A7X1E9J0_9BACT</name>
<dbReference type="InterPro" id="IPR021529">
    <property type="entry name" value="DUF2798"/>
</dbReference>
<dbReference type="Pfam" id="PF11391">
    <property type="entry name" value="DUF2798"/>
    <property type="match status" value="2"/>
</dbReference>
<keyword evidence="3" id="KW-1185">Reference proteome</keyword>
<dbReference type="EMBL" id="JACHVC010000013">
    <property type="protein sequence ID" value="MBC2607474.1"/>
    <property type="molecule type" value="Genomic_DNA"/>
</dbReference>
<feature type="transmembrane region" description="Helical" evidence="1">
    <location>
        <begin position="46"/>
        <end position="65"/>
    </location>
</feature>
<protein>
    <submittedName>
        <fullName evidence="2">DUF2798 domain-containing protein</fullName>
    </submittedName>
</protein>
<feature type="transmembrane region" description="Helical" evidence="1">
    <location>
        <begin position="118"/>
        <end position="138"/>
    </location>
</feature>
<evidence type="ECO:0000256" key="1">
    <source>
        <dbReference type="SAM" id="Phobius"/>
    </source>
</evidence>
<sequence>MGSTPFQRTVFTVVICFFMVLGMTAYNILLAEGYSEEFPSILFKEFWLGFAIALTIDLLLVSKVAKPLAFRMISKYQIQRLPAKVIIISTSMVVGMVICMSLYGSVLAVGFTPAITSVYFRIVLLNFVVAWPLNLILVNPLARLIHLGLFPQSQERA</sequence>
<keyword evidence="1" id="KW-0472">Membrane</keyword>
<reference evidence="2 3" key="1">
    <citation type="submission" date="2020-07" db="EMBL/GenBank/DDBJ databases">
        <authorList>
            <person name="Feng X."/>
        </authorList>
    </citation>
    <scope>NUCLEOTIDE SEQUENCE [LARGE SCALE GENOMIC DNA]</scope>
    <source>
        <strain evidence="2 3">JCM23202</strain>
    </source>
</reference>
<accession>A0A7X1E9J0</accession>
<dbReference type="Proteomes" id="UP000526501">
    <property type="component" value="Unassembled WGS sequence"/>
</dbReference>
<keyword evidence="1" id="KW-1133">Transmembrane helix</keyword>
<dbReference type="RefSeq" id="WP_185661361.1">
    <property type="nucleotide sequence ID" value="NZ_CAWPOO010000013.1"/>
</dbReference>